<evidence type="ECO:0000256" key="1">
    <source>
        <dbReference type="SAM" id="MobiDB-lite"/>
    </source>
</evidence>
<dbReference type="PATRIC" id="fig|1423733.4.peg.2946"/>
<gene>
    <name evidence="2" type="ORF">FC82_GL002821</name>
</gene>
<reference evidence="2 3" key="1">
    <citation type="journal article" date="2015" name="Genome Announc.">
        <title>Expanding the biotechnology potential of lactobacilli through comparative genomics of 213 strains and associated genera.</title>
        <authorList>
            <person name="Sun Z."/>
            <person name="Harris H.M."/>
            <person name="McCann A."/>
            <person name="Guo C."/>
            <person name="Argimon S."/>
            <person name="Zhang W."/>
            <person name="Yang X."/>
            <person name="Jeffery I.B."/>
            <person name="Cooney J.C."/>
            <person name="Kagawa T.F."/>
            <person name="Liu W."/>
            <person name="Song Y."/>
            <person name="Salvetti E."/>
            <person name="Wrobel A."/>
            <person name="Rasinkangas P."/>
            <person name="Parkhill J."/>
            <person name="Rea M.C."/>
            <person name="O'Sullivan O."/>
            <person name="Ritari J."/>
            <person name="Douillard F.P."/>
            <person name="Paul Ross R."/>
            <person name="Yang R."/>
            <person name="Briner A.E."/>
            <person name="Felis G.E."/>
            <person name="de Vos W.M."/>
            <person name="Barrangou R."/>
            <person name="Klaenhammer T.R."/>
            <person name="Caufield P.W."/>
            <person name="Cui Y."/>
            <person name="Zhang H."/>
            <person name="O'Toole P.W."/>
        </authorList>
    </citation>
    <scope>NUCLEOTIDE SEQUENCE [LARGE SCALE GENOMIC DNA]</scope>
    <source>
        <strain evidence="2 3">DSM 20515</strain>
    </source>
</reference>
<sequence>MADHIFDDHSATIASTTLLKALNDAASTKDFDPDLKKQFAIALSAVFNDETVKRSLARIAVQEIDYLRDTDPEKHLPEHHTRESITKLD</sequence>
<comment type="caution">
    <text evidence="2">The sequence shown here is derived from an EMBL/GenBank/DDBJ whole genome shotgun (WGS) entry which is preliminary data.</text>
</comment>
<name>A0A0R2B5V8_SECCO</name>
<dbReference type="AlphaFoldDB" id="A0A0R2B5V8"/>
<feature type="region of interest" description="Disordered" evidence="1">
    <location>
        <begin position="69"/>
        <end position="89"/>
    </location>
</feature>
<proteinExistence type="predicted"/>
<dbReference type="Proteomes" id="UP000051845">
    <property type="component" value="Unassembled WGS sequence"/>
</dbReference>
<evidence type="ECO:0000313" key="3">
    <source>
        <dbReference type="Proteomes" id="UP000051845"/>
    </source>
</evidence>
<dbReference type="EMBL" id="AYYR01000067">
    <property type="protein sequence ID" value="KRM74877.1"/>
    <property type="molecule type" value="Genomic_DNA"/>
</dbReference>
<accession>A0A0R2B5V8</accession>
<dbReference type="RefSeq" id="WP_054760403.1">
    <property type="nucleotide sequence ID" value="NZ_AYYR01000067.1"/>
</dbReference>
<organism evidence="2 3">
    <name type="scientific">Secundilactobacillus collinoides DSM 20515 = JCM 1123</name>
    <dbReference type="NCBI Taxonomy" id="1423733"/>
    <lineage>
        <taxon>Bacteria</taxon>
        <taxon>Bacillati</taxon>
        <taxon>Bacillota</taxon>
        <taxon>Bacilli</taxon>
        <taxon>Lactobacillales</taxon>
        <taxon>Lactobacillaceae</taxon>
        <taxon>Secundilactobacillus</taxon>
    </lineage>
</organism>
<protein>
    <submittedName>
        <fullName evidence="2">Uncharacterized protein</fullName>
    </submittedName>
</protein>
<evidence type="ECO:0000313" key="2">
    <source>
        <dbReference type="EMBL" id="KRM74877.1"/>
    </source>
</evidence>